<dbReference type="GO" id="GO:0030643">
    <property type="term" value="P:intracellular phosphate ion homeostasis"/>
    <property type="evidence" value="ECO:0007669"/>
    <property type="project" value="InterPro"/>
</dbReference>
<feature type="domain" description="PhoU" evidence="1">
    <location>
        <begin position="120"/>
        <end position="203"/>
    </location>
</feature>
<sequence>MISKKGLRKIEETKHEIINMARYVQNLFSKCSLAILSRNEHHARDVLYSISILDQHAFSVENKVVGLVGTLTPMGRELRFLVMAANITRTLRMIGEKCITLANKSLLLTKHPPIGFYETLKKMIDTVDKMLADAVDNLINPSLSDAQMICEQDDRVDKMLDKVEKELKIVMEESPKLVSRAIELLTIFRLLEEIGDLCTEIIESSMYVAKGKYYHCANDTLEEVSENGSV</sequence>
<dbReference type="Gene3D" id="1.20.58.220">
    <property type="entry name" value="Phosphate transport system protein phou homolog 2, domain 2"/>
    <property type="match status" value="1"/>
</dbReference>
<keyword evidence="3" id="KW-1185">Reference proteome</keyword>
<reference evidence="2 3" key="2">
    <citation type="journal article" date="2011" name="J. Bacteriol.">
        <title>Genome Sequence of Kosmotoga olearia Strain TBF 19.5.1, a Thermophilic Bacterium with a Wide Growth Temperature Range, Isolated from the Troll B Oil Platform in the North Sea.</title>
        <authorList>
            <person name="Swithers K.S."/>
            <person name="Dipippo J.L."/>
            <person name="Bruce D.C."/>
            <person name="Detter C."/>
            <person name="Tapia R."/>
            <person name="Han S."/>
            <person name="Goodwin L.A."/>
            <person name="Han J."/>
            <person name="Woyke T."/>
            <person name="Pitluck S."/>
            <person name="Pennacchio L."/>
            <person name="Nolan M."/>
            <person name="Mikhailova N."/>
            <person name="Land M.L."/>
            <person name="Nesbo C.L."/>
            <person name="Gogarten J.P."/>
            <person name="Noll K.M."/>
        </authorList>
    </citation>
    <scope>NUCLEOTIDE SEQUENCE [LARGE SCALE GENOMIC DNA]</scope>
    <source>
        <strain evidence="3">ATCC BAA-1733 / DSM 21960 / TBF 19.5.1</strain>
    </source>
</reference>
<dbReference type="OrthoDB" id="45908at2"/>
<dbReference type="AlphaFoldDB" id="C5CIU1"/>
<dbReference type="eggNOG" id="COG0704">
    <property type="taxonomic scope" value="Bacteria"/>
</dbReference>
<accession>C5CIU1</accession>
<feature type="domain" description="PhoU" evidence="1">
    <location>
        <begin position="17"/>
        <end position="102"/>
    </location>
</feature>
<dbReference type="KEGG" id="kol:Kole_0205"/>
<evidence type="ECO:0000259" key="1">
    <source>
        <dbReference type="Pfam" id="PF01895"/>
    </source>
</evidence>
<proteinExistence type="predicted"/>
<organism evidence="2 3">
    <name type="scientific">Kosmotoga olearia (strain ATCC BAA-1733 / DSM 21960 / TBF 19.5.1)</name>
    <dbReference type="NCBI Taxonomy" id="521045"/>
    <lineage>
        <taxon>Bacteria</taxon>
        <taxon>Thermotogati</taxon>
        <taxon>Thermotogota</taxon>
        <taxon>Thermotogae</taxon>
        <taxon>Kosmotogales</taxon>
        <taxon>Kosmotogaceae</taxon>
        <taxon>Kosmotoga</taxon>
    </lineage>
</organism>
<evidence type="ECO:0000313" key="2">
    <source>
        <dbReference type="EMBL" id="ACR78930.1"/>
    </source>
</evidence>
<dbReference type="GO" id="GO:0045936">
    <property type="term" value="P:negative regulation of phosphate metabolic process"/>
    <property type="evidence" value="ECO:0007669"/>
    <property type="project" value="InterPro"/>
</dbReference>
<dbReference type="STRING" id="521045.Kole_0205"/>
<protein>
    <submittedName>
        <fullName evidence="2">Phosphate uptake regulator, PhoU</fullName>
    </submittedName>
</protein>
<dbReference type="SUPFAM" id="SSF109755">
    <property type="entry name" value="PhoU-like"/>
    <property type="match status" value="1"/>
</dbReference>
<dbReference type="InterPro" id="IPR026022">
    <property type="entry name" value="PhoU_dom"/>
</dbReference>
<dbReference type="RefSeq" id="WP_012744717.1">
    <property type="nucleotide sequence ID" value="NC_012785.1"/>
</dbReference>
<evidence type="ECO:0000313" key="3">
    <source>
        <dbReference type="Proteomes" id="UP000002382"/>
    </source>
</evidence>
<dbReference type="Pfam" id="PF01895">
    <property type="entry name" value="PhoU"/>
    <property type="match status" value="2"/>
</dbReference>
<dbReference type="PANTHER" id="PTHR42930">
    <property type="entry name" value="PHOSPHATE-SPECIFIC TRANSPORT SYSTEM ACCESSORY PROTEIN PHOU"/>
    <property type="match status" value="1"/>
</dbReference>
<dbReference type="EMBL" id="CP001634">
    <property type="protein sequence ID" value="ACR78930.1"/>
    <property type="molecule type" value="Genomic_DNA"/>
</dbReference>
<name>C5CIU1_KOSOT</name>
<reference evidence="2 3" key="1">
    <citation type="submission" date="2009-06" db="EMBL/GenBank/DDBJ databases">
        <title>Complete sequence of Thermotogales bacterium TBF 19.5.1.</title>
        <authorList>
            <consortium name="US DOE Joint Genome Institute"/>
            <person name="Lucas S."/>
            <person name="Copeland A."/>
            <person name="Lapidus A."/>
            <person name="Glavina del Rio T."/>
            <person name="Tice H."/>
            <person name="Bruce D."/>
            <person name="Goodwin L."/>
            <person name="Pitluck S."/>
            <person name="Chertkov O."/>
            <person name="Brettin T."/>
            <person name="Detter J.C."/>
            <person name="Han C."/>
            <person name="Schmutz J."/>
            <person name="Larimer F."/>
            <person name="Land M."/>
            <person name="Hauser L."/>
            <person name="Kyrpides N."/>
            <person name="Ovchinnikova G."/>
            <person name="Noll K."/>
        </authorList>
    </citation>
    <scope>NUCLEOTIDE SEQUENCE [LARGE SCALE GENOMIC DNA]</scope>
    <source>
        <strain evidence="3">ATCC BAA-1733 / DSM 21960 / TBF 19.5.1</strain>
    </source>
</reference>
<gene>
    <name evidence="2" type="ordered locus">Kole_0205</name>
</gene>
<dbReference type="PANTHER" id="PTHR42930:SF3">
    <property type="entry name" value="PHOSPHATE-SPECIFIC TRANSPORT SYSTEM ACCESSORY PROTEIN PHOU"/>
    <property type="match status" value="1"/>
</dbReference>
<dbReference type="HOGENOM" id="CLU_078518_3_0_0"/>
<dbReference type="InterPro" id="IPR038078">
    <property type="entry name" value="PhoU-like_sf"/>
</dbReference>
<dbReference type="Proteomes" id="UP000002382">
    <property type="component" value="Chromosome"/>
</dbReference>
<dbReference type="InterPro" id="IPR028366">
    <property type="entry name" value="PhoU"/>
</dbReference>